<dbReference type="PANTHER" id="PTHR42939">
    <property type="entry name" value="ABC TRANSPORTER ATP-BINDING PROTEIN ALBC-RELATED"/>
    <property type="match status" value="1"/>
</dbReference>
<dbReference type="Gene3D" id="3.40.50.300">
    <property type="entry name" value="P-loop containing nucleotide triphosphate hydrolases"/>
    <property type="match status" value="1"/>
</dbReference>
<proteinExistence type="predicted"/>
<name>A0A7W3TJB6_9GAMM</name>
<organism evidence="6 7">
    <name type="scientific">Marilutibacter spongiae</name>
    <dbReference type="NCBI Taxonomy" id="2025720"/>
    <lineage>
        <taxon>Bacteria</taxon>
        <taxon>Pseudomonadati</taxon>
        <taxon>Pseudomonadota</taxon>
        <taxon>Gammaproteobacteria</taxon>
        <taxon>Lysobacterales</taxon>
        <taxon>Lysobacteraceae</taxon>
        <taxon>Marilutibacter</taxon>
    </lineage>
</organism>
<dbReference type="CDD" id="cd03230">
    <property type="entry name" value="ABC_DR_subfamily_A"/>
    <property type="match status" value="1"/>
</dbReference>
<dbReference type="EMBL" id="JACHTF010000002">
    <property type="protein sequence ID" value="MBB1059380.1"/>
    <property type="molecule type" value="Genomic_DNA"/>
</dbReference>
<accession>A0A7W3TJB6</accession>
<keyword evidence="7" id="KW-1185">Reference proteome</keyword>
<dbReference type="SUPFAM" id="SSF52540">
    <property type="entry name" value="P-loop containing nucleoside triphosphate hydrolases"/>
    <property type="match status" value="1"/>
</dbReference>
<evidence type="ECO:0000256" key="2">
    <source>
        <dbReference type="ARBA" id="ARBA00022741"/>
    </source>
</evidence>
<feature type="region of interest" description="Disordered" evidence="4">
    <location>
        <begin position="1"/>
        <end position="22"/>
    </location>
</feature>
<evidence type="ECO:0000256" key="3">
    <source>
        <dbReference type="ARBA" id="ARBA00022840"/>
    </source>
</evidence>
<evidence type="ECO:0000256" key="1">
    <source>
        <dbReference type="ARBA" id="ARBA00022448"/>
    </source>
</evidence>
<keyword evidence="1" id="KW-0813">Transport</keyword>
<dbReference type="InterPro" id="IPR027417">
    <property type="entry name" value="P-loop_NTPase"/>
</dbReference>
<dbReference type="Pfam" id="PF00005">
    <property type="entry name" value="ABC_tran"/>
    <property type="match status" value="1"/>
</dbReference>
<dbReference type="InterPro" id="IPR003439">
    <property type="entry name" value="ABC_transporter-like_ATP-bd"/>
</dbReference>
<evidence type="ECO:0000313" key="6">
    <source>
        <dbReference type="EMBL" id="MBB1059380.1"/>
    </source>
</evidence>
<evidence type="ECO:0000256" key="4">
    <source>
        <dbReference type="SAM" id="MobiDB-lite"/>
    </source>
</evidence>
<reference evidence="6 7" key="1">
    <citation type="submission" date="2020-08" db="EMBL/GenBank/DDBJ databases">
        <authorList>
            <person name="Xu S."/>
            <person name="Li A."/>
        </authorList>
    </citation>
    <scope>NUCLEOTIDE SEQUENCE [LARGE SCALE GENOMIC DNA]</scope>
    <source>
        <strain evidence="6 7">119BY6-57</strain>
    </source>
</reference>
<comment type="caution">
    <text evidence="6">The sequence shown here is derived from an EMBL/GenBank/DDBJ whole genome shotgun (WGS) entry which is preliminary data.</text>
</comment>
<sequence length="317" mass="35347">MAAGAGAHHPSRPEPPGTPACRRRQGRCFVSAANIVSARGLRKAYKNKLALDDTRFEIPAGRIVGLIGPNGAGKTTALKAMLGLIPFEGQLDVLGMDPRTRRDDLMRDVCFIADVAVLPRWMKVKEAIEFVSGVHPRFDRERCQRFLQGTQLRPDMRVREMSKGMIVQLHLALVMAIDARLLVLDEPTLGLDILYRKQFYQRLLEDYFDEDKTIIVTTHQVEEIEHILTDVMFIRDGKIALESEMDTLGNRFVEVLVNADRAEEARGLAPIDERALPFGKTVMLYDGVDAGRLASLGETRTPGLADLFVATMKGTYA</sequence>
<keyword evidence="3 6" id="KW-0067">ATP-binding</keyword>
<dbReference type="SMART" id="SM00382">
    <property type="entry name" value="AAA"/>
    <property type="match status" value="1"/>
</dbReference>
<evidence type="ECO:0000313" key="7">
    <source>
        <dbReference type="Proteomes" id="UP000523196"/>
    </source>
</evidence>
<dbReference type="GO" id="GO:0016887">
    <property type="term" value="F:ATP hydrolysis activity"/>
    <property type="evidence" value="ECO:0007669"/>
    <property type="project" value="InterPro"/>
</dbReference>
<dbReference type="PROSITE" id="PS50893">
    <property type="entry name" value="ABC_TRANSPORTER_2"/>
    <property type="match status" value="1"/>
</dbReference>
<keyword evidence="2" id="KW-0547">Nucleotide-binding</keyword>
<evidence type="ECO:0000259" key="5">
    <source>
        <dbReference type="PROSITE" id="PS50893"/>
    </source>
</evidence>
<feature type="domain" description="ABC transporter" evidence="5">
    <location>
        <begin position="36"/>
        <end position="261"/>
    </location>
</feature>
<gene>
    <name evidence="6" type="ORF">H4F98_02200</name>
</gene>
<dbReference type="Proteomes" id="UP000523196">
    <property type="component" value="Unassembled WGS sequence"/>
</dbReference>
<dbReference type="AlphaFoldDB" id="A0A7W3TJB6"/>
<dbReference type="InterPro" id="IPR003593">
    <property type="entry name" value="AAA+_ATPase"/>
</dbReference>
<protein>
    <submittedName>
        <fullName evidence="6">ABC transporter ATP-binding protein</fullName>
    </submittedName>
</protein>
<dbReference type="InterPro" id="IPR051782">
    <property type="entry name" value="ABC_Transporter_VariousFunc"/>
</dbReference>
<dbReference type="GO" id="GO:0005524">
    <property type="term" value="F:ATP binding"/>
    <property type="evidence" value="ECO:0007669"/>
    <property type="project" value="UniProtKB-KW"/>
</dbReference>
<dbReference type="PANTHER" id="PTHR42939:SF1">
    <property type="entry name" value="ABC TRANSPORTER ATP-BINDING PROTEIN ALBC-RELATED"/>
    <property type="match status" value="1"/>
</dbReference>